<dbReference type="Gene3D" id="6.10.250.3150">
    <property type="match status" value="1"/>
</dbReference>
<dbReference type="Proteomes" id="UP000666369">
    <property type="component" value="Unassembled WGS sequence"/>
</dbReference>
<feature type="compositionally biased region" description="Low complexity" evidence="1">
    <location>
        <begin position="343"/>
        <end position="358"/>
    </location>
</feature>
<protein>
    <submittedName>
        <fullName evidence="3">Peptidoglycan DD-metalloendopeptidase family protein</fullName>
    </submittedName>
</protein>
<dbReference type="Pfam" id="PF01551">
    <property type="entry name" value="Peptidase_M23"/>
    <property type="match status" value="1"/>
</dbReference>
<dbReference type="InterPro" id="IPR016047">
    <property type="entry name" value="M23ase_b-sheet_dom"/>
</dbReference>
<reference evidence="4" key="1">
    <citation type="submission" date="2023-07" db="EMBL/GenBank/DDBJ databases">
        <title>Duganella aceri sp. nov., isolated from tree sap.</title>
        <authorList>
            <person name="Kim I.S."/>
        </authorList>
    </citation>
    <scope>NUCLEOTIDE SEQUENCE [LARGE SCALE GENOMIC DNA]</scope>
    <source>
        <strain evidence="4">SAP-35</strain>
    </source>
</reference>
<comment type="caution">
    <text evidence="3">The sequence shown here is derived from an EMBL/GenBank/DDBJ whole genome shotgun (WGS) entry which is preliminary data.</text>
</comment>
<sequence length="543" mass="57224">MVCATAQAAPFGKTTERSKQKAAAEAERAGLQQKLSALKRDIGKTESAKDDAADTLAESEQAISDANRALRDLQQEQGDTNTKLLQLSAEHERLAATVAQQKQQLAKLLREQYVAGNEDRIKLLLSGDNPNRINRDLQMMAYVSQAQARLLDALRANLKAVETNQAEAQNAKDELEEIAQEQLQQKSRLEQEKSRRAELLTSLSKKLVAQRKEVGNVERDEQRITGLVDKLNKLIAEQAIAAAAEKKRQEQLAAARAEAKAKADAEARALARAKAEAKAAAEAERQRLAKANASKSGSIKPAQPTPGTQVAQTPARPPAQPAAKPDAIDADEPKVAAQPGRPAADPQQPAVQAGGQAGAQSAAQASAQAAQAAAQVAQAATQASQATQAAAQLAAKPAARPEDIALAPAAPAGAFSSLKGQLRPPVNGKLAAKFGAKRGDGPSWKGLFIKAAEGADVRSVAGGRVVFADWLRGFGNLIIVDHGGQYMSIYGYNSALLKRAGDIVKAGDPIASAGNSGGNEESGLYFELRHQGTAFDPAGWVKF</sequence>
<accession>A0ABX0FSX4</accession>
<name>A0ABX0FSX4_9BURK</name>
<dbReference type="InterPro" id="IPR011055">
    <property type="entry name" value="Dup_hybrid_motif"/>
</dbReference>
<dbReference type="PANTHER" id="PTHR21666">
    <property type="entry name" value="PEPTIDASE-RELATED"/>
    <property type="match status" value="1"/>
</dbReference>
<evidence type="ECO:0000313" key="4">
    <source>
        <dbReference type="Proteomes" id="UP000666369"/>
    </source>
</evidence>
<keyword evidence="4" id="KW-1185">Reference proteome</keyword>
<gene>
    <name evidence="3" type="ORF">GW587_25220</name>
</gene>
<dbReference type="CDD" id="cd12797">
    <property type="entry name" value="M23_peptidase"/>
    <property type="match status" value="1"/>
</dbReference>
<feature type="region of interest" description="Disordered" evidence="1">
    <location>
        <begin position="1"/>
        <end position="28"/>
    </location>
</feature>
<evidence type="ECO:0000256" key="1">
    <source>
        <dbReference type="SAM" id="MobiDB-lite"/>
    </source>
</evidence>
<feature type="domain" description="M23ase beta-sheet core" evidence="2">
    <location>
        <begin position="444"/>
        <end position="537"/>
    </location>
</feature>
<dbReference type="SUPFAM" id="SSF51261">
    <property type="entry name" value="Duplicated hybrid motif"/>
    <property type="match status" value="1"/>
</dbReference>
<dbReference type="EMBL" id="JAADJT010000013">
    <property type="protein sequence ID" value="NGZ87548.1"/>
    <property type="molecule type" value="Genomic_DNA"/>
</dbReference>
<dbReference type="RefSeq" id="WP_166107762.1">
    <property type="nucleotide sequence ID" value="NZ_JAADJT010000013.1"/>
</dbReference>
<dbReference type="InterPro" id="IPR050570">
    <property type="entry name" value="Cell_wall_metabolism_enzyme"/>
</dbReference>
<evidence type="ECO:0000259" key="2">
    <source>
        <dbReference type="Pfam" id="PF01551"/>
    </source>
</evidence>
<dbReference type="PANTHER" id="PTHR21666:SF270">
    <property type="entry name" value="MUREIN HYDROLASE ACTIVATOR ENVC"/>
    <property type="match status" value="1"/>
</dbReference>
<feature type="compositionally biased region" description="Basic and acidic residues" evidence="1">
    <location>
        <begin position="14"/>
        <end position="28"/>
    </location>
</feature>
<feature type="region of interest" description="Disordered" evidence="1">
    <location>
        <begin position="281"/>
        <end position="358"/>
    </location>
</feature>
<evidence type="ECO:0000313" key="3">
    <source>
        <dbReference type="EMBL" id="NGZ87548.1"/>
    </source>
</evidence>
<proteinExistence type="predicted"/>
<dbReference type="Gene3D" id="2.70.70.10">
    <property type="entry name" value="Glucose Permease (Domain IIA)"/>
    <property type="match status" value="1"/>
</dbReference>
<organism evidence="3 4">
    <name type="scientific">Duganella aceris</name>
    <dbReference type="NCBI Taxonomy" id="2703883"/>
    <lineage>
        <taxon>Bacteria</taxon>
        <taxon>Pseudomonadati</taxon>
        <taxon>Pseudomonadota</taxon>
        <taxon>Betaproteobacteria</taxon>
        <taxon>Burkholderiales</taxon>
        <taxon>Oxalobacteraceae</taxon>
        <taxon>Telluria group</taxon>
        <taxon>Duganella</taxon>
    </lineage>
</organism>